<evidence type="ECO:0000259" key="1">
    <source>
        <dbReference type="PROSITE" id="PS51186"/>
    </source>
</evidence>
<dbReference type="Pfam" id="PF00583">
    <property type="entry name" value="Acetyltransf_1"/>
    <property type="match status" value="1"/>
</dbReference>
<dbReference type="InterPro" id="IPR016181">
    <property type="entry name" value="Acyl_CoA_acyltransferase"/>
</dbReference>
<evidence type="ECO:0000313" key="3">
    <source>
        <dbReference type="Proteomes" id="UP000294003"/>
    </source>
</evidence>
<dbReference type="SUPFAM" id="SSF55729">
    <property type="entry name" value="Acyl-CoA N-acyltransferases (Nat)"/>
    <property type="match status" value="1"/>
</dbReference>
<comment type="caution">
    <text evidence="2">The sequence shown here is derived from an EMBL/GenBank/DDBJ whole genome shotgun (WGS) entry which is preliminary data.</text>
</comment>
<dbReference type="PANTHER" id="PTHR42791">
    <property type="entry name" value="GNAT FAMILY ACETYLTRANSFERASE"/>
    <property type="match status" value="1"/>
</dbReference>
<dbReference type="InterPro" id="IPR000182">
    <property type="entry name" value="GNAT_dom"/>
</dbReference>
<dbReference type="Gene3D" id="3.40.630.30">
    <property type="match status" value="1"/>
</dbReference>
<dbReference type="PANTHER" id="PTHR42791:SF2">
    <property type="entry name" value="N-ACETYLTRANSFERASE DOMAIN-CONTAINING PROTEIN"/>
    <property type="match status" value="1"/>
</dbReference>
<accession>A0ABY0HK14</accession>
<name>A0ABY0HK14_9PEZI</name>
<sequence>MIPVLDTTHNSPPGFAVREASLGDVKDLTRLWYSAFNTSHKFWEVMTPADAVTCQWWNDVWTMGIKAGPAVLKTFVVEDLSRAGRLVAFSRWHLPQADGSQNIPLPEYPPEWDPELTEALWGGMPKNRADVMGQRPHWMLEFLGVDREYQQKGLGFTLVDWGCRQADSQGLEVYLDASPKGLPFYKRNFGFEEKKVLQIPLRPETFGSYELMTVVRSPKAWSFSDTVDKQLSSHVGVEVVEVEEA</sequence>
<organism evidence="2 3">
    <name type="scientific">Monosporascus cannonballus</name>
    <dbReference type="NCBI Taxonomy" id="155416"/>
    <lineage>
        <taxon>Eukaryota</taxon>
        <taxon>Fungi</taxon>
        <taxon>Dikarya</taxon>
        <taxon>Ascomycota</taxon>
        <taxon>Pezizomycotina</taxon>
        <taxon>Sordariomycetes</taxon>
        <taxon>Xylariomycetidae</taxon>
        <taxon>Xylariales</taxon>
        <taxon>Xylariales incertae sedis</taxon>
        <taxon>Monosporascus</taxon>
    </lineage>
</organism>
<proteinExistence type="predicted"/>
<keyword evidence="3" id="KW-1185">Reference proteome</keyword>
<reference evidence="2 3" key="1">
    <citation type="submission" date="2018-06" db="EMBL/GenBank/DDBJ databases">
        <title>Complete Genomes of Monosporascus.</title>
        <authorList>
            <person name="Robinson A.J."/>
            <person name="Natvig D.O."/>
        </authorList>
    </citation>
    <scope>NUCLEOTIDE SEQUENCE [LARGE SCALE GENOMIC DNA]</scope>
    <source>
        <strain evidence="2 3">CBS 609.92</strain>
    </source>
</reference>
<feature type="domain" description="N-acetyltransferase" evidence="1">
    <location>
        <begin position="75"/>
        <end position="215"/>
    </location>
</feature>
<evidence type="ECO:0000313" key="2">
    <source>
        <dbReference type="EMBL" id="RYO94901.1"/>
    </source>
</evidence>
<gene>
    <name evidence="2" type="ORF">DL762_000335</name>
</gene>
<dbReference type="Proteomes" id="UP000294003">
    <property type="component" value="Unassembled WGS sequence"/>
</dbReference>
<dbReference type="PROSITE" id="PS51186">
    <property type="entry name" value="GNAT"/>
    <property type="match status" value="1"/>
</dbReference>
<dbReference type="EMBL" id="QJNS01000006">
    <property type="protein sequence ID" value="RYO94901.1"/>
    <property type="molecule type" value="Genomic_DNA"/>
</dbReference>
<dbReference type="CDD" id="cd04301">
    <property type="entry name" value="NAT_SF"/>
    <property type="match status" value="1"/>
</dbReference>
<protein>
    <recommendedName>
        <fullName evidence="1">N-acetyltransferase domain-containing protein</fullName>
    </recommendedName>
</protein>
<dbReference type="InterPro" id="IPR052523">
    <property type="entry name" value="Trichothecene_AcTrans"/>
</dbReference>